<dbReference type="EMBL" id="JABEBT010000077">
    <property type="protein sequence ID" value="KAF7633391.1"/>
    <property type="molecule type" value="Genomic_DNA"/>
</dbReference>
<accession>A0A8S9ZJF0</accession>
<dbReference type="Proteomes" id="UP000605970">
    <property type="component" value="Unassembled WGS sequence"/>
</dbReference>
<proteinExistence type="predicted"/>
<evidence type="ECO:0000313" key="1">
    <source>
        <dbReference type="EMBL" id="KAF7633391.1"/>
    </source>
</evidence>
<reference evidence="1" key="1">
    <citation type="journal article" date="2020" name="Ecol. Evol.">
        <title>Genome structure and content of the rice root-knot nematode (Meloidogyne graminicola).</title>
        <authorList>
            <person name="Phan N.T."/>
            <person name="Danchin E.G.J."/>
            <person name="Klopp C."/>
            <person name="Perfus-Barbeoch L."/>
            <person name="Kozlowski D.K."/>
            <person name="Koutsovoulos G.D."/>
            <person name="Lopez-Roques C."/>
            <person name="Bouchez O."/>
            <person name="Zahm M."/>
            <person name="Besnard G."/>
            <person name="Bellafiore S."/>
        </authorList>
    </citation>
    <scope>NUCLEOTIDE SEQUENCE</scope>
    <source>
        <strain evidence="1">VN-18</strain>
    </source>
</reference>
<organism evidence="1 2">
    <name type="scientific">Meloidogyne graminicola</name>
    <dbReference type="NCBI Taxonomy" id="189291"/>
    <lineage>
        <taxon>Eukaryota</taxon>
        <taxon>Metazoa</taxon>
        <taxon>Ecdysozoa</taxon>
        <taxon>Nematoda</taxon>
        <taxon>Chromadorea</taxon>
        <taxon>Rhabditida</taxon>
        <taxon>Tylenchina</taxon>
        <taxon>Tylenchomorpha</taxon>
        <taxon>Tylenchoidea</taxon>
        <taxon>Meloidogynidae</taxon>
        <taxon>Meloidogyninae</taxon>
        <taxon>Meloidogyne</taxon>
    </lineage>
</organism>
<protein>
    <submittedName>
        <fullName evidence="1">Uncharacterized protein</fullName>
    </submittedName>
</protein>
<dbReference type="AlphaFoldDB" id="A0A8S9ZJF0"/>
<sequence>MPEEVTYIRIKWLFIWSENGPMIPSFSALNKLSISSAPTNAHSLHRRLQKWQLLGCSQASHSASF</sequence>
<comment type="caution">
    <text evidence="1">The sequence shown here is derived from an EMBL/GenBank/DDBJ whole genome shotgun (WGS) entry which is preliminary data.</text>
</comment>
<keyword evidence="2" id="KW-1185">Reference proteome</keyword>
<gene>
    <name evidence="1" type="ORF">Mgra_00007183</name>
</gene>
<name>A0A8S9ZJF0_9BILA</name>
<dbReference type="OrthoDB" id="1898221at2759"/>
<evidence type="ECO:0000313" key="2">
    <source>
        <dbReference type="Proteomes" id="UP000605970"/>
    </source>
</evidence>